<dbReference type="Proteomes" id="UP000468413">
    <property type="component" value="Unassembled WGS sequence"/>
</dbReference>
<dbReference type="EMBL" id="WBVS01000001">
    <property type="protein sequence ID" value="KAB7789129.1"/>
    <property type="molecule type" value="Genomic_DNA"/>
</dbReference>
<proteinExistence type="predicted"/>
<organism evidence="1 2">
    <name type="scientific">Bifidobacterium cebidarum</name>
    <dbReference type="NCBI Taxonomy" id="2650773"/>
    <lineage>
        <taxon>Bacteria</taxon>
        <taxon>Bacillati</taxon>
        <taxon>Actinomycetota</taxon>
        <taxon>Actinomycetes</taxon>
        <taxon>Bifidobacteriales</taxon>
        <taxon>Bifidobacteriaceae</taxon>
        <taxon>Bifidobacterium</taxon>
    </lineage>
</organism>
<evidence type="ECO:0000313" key="1">
    <source>
        <dbReference type="EMBL" id="KAB7789129.1"/>
    </source>
</evidence>
<sequence length="70" mass="7435">MLDKIAGALSNGIVGFVVVAAGMVSSATAADITAANVRTFETFAFYISARVHHAESVGVHVHRENRREHA</sequence>
<dbReference type="AlphaFoldDB" id="A0A6I1GI92"/>
<name>A0A6I1GI92_9BIFI</name>
<accession>A0A6I1GI92</accession>
<keyword evidence="2" id="KW-1185">Reference proteome</keyword>
<gene>
    <name evidence="1" type="ORF">F7D08_0079</name>
</gene>
<reference evidence="1 2" key="1">
    <citation type="submission" date="2019-09" db="EMBL/GenBank/DDBJ databases">
        <title>Characterization of the phylogenetic diversity of two novel species belonging to the genus Bifidobacterium: Bifidobacterium cebidarum sp. nov. and Bifidobacterium leontopitheci sp. nov.</title>
        <authorList>
            <person name="Lugli G.A."/>
            <person name="Duranti S."/>
            <person name="Milani C."/>
            <person name="Turroni F."/>
            <person name="Ventura M."/>
        </authorList>
    </citation>
    <scope>NUCLEOTIDE SEQUENCE [LARGE SCALE GENOMIC DNA]</scope>
    <source>
        <strain evidence="1 2">LMG 31469</strain>
    </source>
</reference>
<comment type="caution">
    <text evidence="1">The sequence shown here is derived from an EMBL/GenBank/DDBJ whole genome shotgun (WGS) entry which is preliminary data.</text>
</comment>
<protein>
    <submittedName>
        <fullName evidence="1">Sodium:solute symporter</fullName>
    </submittedName>
</protein>
<evidence type="ECO:0000313" key="2">
    <source>
        <dbReference type="Proteomes" id="UP000468413"/>
    </source>
</evidence>